<reference evidence="2" key="4">
    <citation type="submission" date="2025-09" db="UniProtKB">
        <authorList>
            <consortium name="Ensembl"/>
        </authorList>
    </citation>
    <scope>IDENTIFICATION</scope>
    <source>
        <strain evidence="2">C57BL/6J</strain>
    </source>
</reference>
<dbReference type="HOGENOM" id="CLU_2557709_0_0_1"/>
<dbReference type="Antibodypedia" id="510">
    <property type="antibodies" value="200 antibodies from 28 providers"/>
</dbReference>
<reference evidence="2 4" key="1">
    <citation type="journal article" date="2009" name="PLoS Biol.">
        <title>Lineage-specific biology revealed by a finished genome assembly of the mouse.</title>
        <authorList>
            <consortium name="Mouse Genome Sequencing Consortium"/>
            <person name="Church D.M."/>
            <person name="Goodstadt L."/>
            <person name="Hillier L.W."/>
            <person name="Zody M.C."/>
            <person name="Goldstein S."/>
            <person name="She X."/>
            <person name="Bult C.J."/>
            <person name="Agarwala R."/>
            <person name="Cherry J.L."/>
            <person name="DiCuccio M."/>
            <person name="Hlavina W."/>
            <person name="Kapustin Y."/>
            <person name="Meric P."/>
            <person name="Maglott D."/>
            <person name="Birtle Z."/>
            <person name="Marques A.C."/>
            <person name="Graves T."/>
            <person name="Zhou S."/>
            <person name="Teague B."/>
            <person name="Potamousis K."/>
            <person name="Churas C."/>
            <person name="Place M."/>
            <person name="Herschleb J."/>
            <person name="Runnheim R."/>
            <person name="Forrest D."/>
            <person name="Amos-Landgraf J."/>
            <person name="Schwartz D.C."/>
            <person name="Cheng Z."/>
            <person name="Lindblad-Toh K."/>
            <person name="Eichler E.E."/>
            <person name="Ponting C.P."/>
        </authorList>
    </citation>
    <scope>NUCLEOTIDE SEQUENCE [LARGE SCALE GENOMIC DNA]</scope>
    <source>
        <strain evidence="2 4">C57BL/6J</strain>
    </source>
</reference>
<evidence type="ECO:0000256" key="1">
    <source>
        <dbReference type="SAM" id="MobiDB-lite"/>
    </source>
</evidence>
<dbReference type="GeneTree" id="ENSGT00940000161206"/>
<feature type="compositionally biased region" description="Acidic residues" evidence="1">
    <location>
        <begin position="49"/>
        <end position="59"/>
    </location>
</feature>
<name>G3UXA1_MOUSE</name>
<protein>
    <submittedName>
        <fullName evidence="2">T-box 22</fullName>
    </submittedName>
</protein>
<sequence>MDTEIPTAASSLPGMALSSRAHAFSVEALMGRPSKRKAQDPREEMQPELQEEQFVEEGEEILRSPSRDSQQPDVCFLLFGSR</sequence>
<dbReference type="ExpressionAtlas" id="G3UXA1">
    <property type="expression patterns" value="baseline and differential"/>
</dbReference>
<evidence type="ECO:0000313" key="2">
    <source>
        <dbReference type="Ensembl" id="ENSMUSP00000133607.2"/>
    </source>
</evidence>
<dbReference type="AlphaFoldDB" id="G3UXA1"/>
<evidence type="ECO:0000313" key="4">
    <source>
        <dbReference type="Proteomes" id="UP000000589"/>
    </source>
</evidence>
<organism evidence="2 4">
    <name type="scientific">Mus musculus</name>
    <name type="common">Mouse</name>
    <dbReference type="NCBI Taxonomy" id="10090"/>
    <lineage>
        <taxon>Eukaryota</taxon>
        <taxon>Metazoa</taxon>
        <taxon>Chordata</taxon>
        <taxon>Craniata</taxon>
        <taxon>Vertebrata</taxon>
        <taxon>Euteleostomi</taxon>
        <taxon>Mammalia</taxon>
        <taxon>Eutheria</taxon>
        <taxon>Euarchontoglires</taxon>
        <taxon>Glires</taxon>
        <taxon>Rodentia</taxon>
        <taxon>Myomorpha</taxon>
        <taxon>Muroidea</taxon>
        <taxon>Muridae</taxon>
        <taxon>Murinae</taxon>
        <taxon>Mus</taxon>
        <taxon>Mus</taxon>
    </lineage>
</organism>
<dbReference type="Bgee" id="ENSMUSG00000031241">
    <property type="expression patterns" value="Expressed in secondary palatal shelf mesenchyme and 47 other cell types or tissues"/>
</dbReference>
<dbReference type="AGR" id="MGI:2389465"/>
<keyword evidence="4" id="KW-1185">Reference proteome</keyword>
<accession>G3UXA1</accession>
<dbReference type="Proteomes" id="UP000000589">
    <property type="component" value="Chromosome X"/>
</dbReference>
<dbReference type="Ensembl" id="ENSMUST00000172682.8">
    <property type="protein sequence ID" value="ENSMUSP00000133607.2"/>
    <property type="gene ID" value="ENSMUSG00000031241.18"/>
</dbReference>
<reference evidence="2" key="3">
    <citation type="submission" date="2025-08" db="UniProtKB">
        <authorList>
            <consortium name="Ensembl"/>
        </authorList>
    </citation>
    <scope>IDENTIFICATION</scope>
    <source>
        <strain evidence="2">C57BL/6J</strain>
    </source>
</reference>
<evidence type="ECO:0000313" key="3">
    <source>
        <dbReference type="MGI" id="MGI:2389465"/>
    </source>
</evidence>
<feature type="region of interest" description="Disordered" evidence="1">
    <location>
        <begin position="30"/>
        <end position="71"/>
    </location>
</feature>
<gene>
    <name evidence="2 3" type="primary">Tbx22</name>
</gene>
<dbReference type="VEuPathDB" id="HostDB:ENSMUSG00000031241"/>
<dbReference type="MGI" id="MGI:2389465">
    <property type="gene designation" value="Tbx22"/>
</dbReference>
<reference evidence="2 4" key="2">
    <citation type="journal article" date="2011" name="PLoS Biol.">
        <title>Modernizing reference genome assemblies.</title>
        <authorList>
            <person name="Church D.M."/>
            <person name="Schneider V.A."/>
            <person name="Graves T."/>
            <person name="Auger K."/>
            <person name="Cunningham F."/>
            <person name="Bouk N."/>
            <person name="Chen H.C."/>
            <person name="Agarwala R."/>
            <person name="McLaren W.M."/>
            <person name="Ritchie G.R."/>
            <person name="Albracht D."/>
            <person name="Kremitzki M."/>
            <person name="Rock S."/>
            <person name="Kotkiewicz H."/>
            <person name="Kremitzki C."/>
            <person name="Wollam A."/>
            <person name="Trani L."/>
            <person name="Fulton L."/>
            <person name="Fulton R."/>
            <person name="Matthews L."/>
            <person name="Whitehead S."/>
            <person name="Chow W."/>
            <person name="Torrance J."/>
            <person name="Dunn M."/>
            <person name="Harden G."/>
            <person name="Threadgold G."/>
            <person name="Wood J."/>
            <person name="Collins J."/>
            <person name="Heath P."/>
            <person name="Griffiths G."/>
            <person name="Pelan S."/>
            <person name="Grafham D."/>
            <person name="Eichler E.E."/>
            <person name="Weinstock G."/>
            <person name="Mardis E.R."/>
            <person name="Wilson R.K."/>
            <person name="Howe K."/>
            <person name="Flicek P."/>
            <person name="Hubbard T."/>
        </authorList>
    </citation>
    <scope>NUCLEOTIDE SEQUENCE [LARGE SCALE GENOMIC DNA]</scope>
    <source>
        <strain evidence="2 4">C57BL/6J</strain>
    </source>
</reference>
<proteinExistence type="predicted"/>